<dbReference type="InterPro" id="IPR027443">
    <property type="entry name" value="IPNS-like_sf"/>
</dbReference>
<comment type="similarity">
    <text evidence="2">Belongs to the iron/ascorbate-dependent oxidoreductase family.</text>
</comment>
<evidence type="ECO:0000313" key="8">
    <source>
        <dbReference type="Proteomes" id="UP000593562"/>
    </source>
</evidence>
<evidence type="ECO:0000256" key="4">
    <source>
        <dbReference type="ARBA" id="ARBA00023002"/>
    </source>
</evidence>
<evidence type="ECO:0000256" key="2">
    <source>
        <dbReference type="ARBA" id="ARBA00008056"/>
    </source>
</evidence>
<dbReference type="GO" id="GO:0046872">
    <property type="term" value="F:metal ion binding"/>
    <property type="evidence" value="ECO:0007669"/>
    <property type="project" value="UniProtKB-KW"/>
</dbReference>
<dbReference type="PROSITE" id="PS51471">
    <property type="entry name" value="FE2OG_OXY"/>
    <property type="match status" value="1"/>
</dbReference>
<dbReference type="Proteomes" id="UP000593562">
    <property type="component" value="Unassembled WGS sequence"/>
</dbReference>
<keyword evidence="3" id="KW-0479">Metal-binding</keyword>
<dbReference type="InterPro" id="IPR005123">
    <property type="entry name" value="Oxoglu/Fe-dep_dioxygenase_dom"/>
</dbReference>
<dbReference type="PANTHER" id="PTHR10209">
    <property type="entry name" value="OXIDOREDUCTASE, 2OG-FE II OXYGENASE FAMILY PROTEIN"/>
    <property type="match status" value="1"/>
</dbReference>
<proteinExistence type="inferred from homology"/>
<dbReference type="InterPro" id="IPR044861">
    <property type="entry name" value="IPNS-like_FE2OG_OXY"/>
</dbReference>
<dbReference type="FunFam" id="2.60.120.330:FF:000005">
    <property type="entry name" value="1-aminocyclopropane-1-carboxylate oxidase homolog 1"/>
    <property type="match status" value="1"/>
</dbReference>
<name>A0A7J7CV02_TRIWF</name>
<evidence type="ECO:0000259" key="6">
    <source>
        <dbReference type="PROSITE" id="PS51471"/>
    </source>
</evidence>
<dbReference type="InterPro" id="IPR026992">
    <property type="entry name" value="DIOX_N"/>
</dbReference>
<dbReference type="Pfam" id="PF14226">
    <property type="entry name" value="DIOX_N"/>
    <property type="match status" value="2"/>
</dbReference>
<dbReference type="SUPFAM" id="SSF51197">
    <property type="entry name" value="Clavaminate synthase-like"/>
    <property type="match status" value="2"/>
</dbReference>
<comment type="caution">
    <text evidence="7">The sequence shown here is derived from an EMBL/GenBank/DDBJ whole genome shotgun (WGS) entry which is preliminary data.</text>
</comment>
<comment type="cofactor">
    <cofactor evidence="1">
        <name>Fe cation</name>
        <dbReference type="ChEBI" id="CHEBI:24875"/>
    </cofactor>
</comment>
<dbReference type="Pfam" id="PF03171">
    <property type="entry name" value="2OG-FeII_Oxy"/>
    <property type="match status" value="2"/>
</dbReference>
<sequence>MFIPTVDLSDKRPSVVSQIARACRELGFIQVVNHGIPLEVMDQKSKLLRDTLQVRLGPDPSPVEIPEICRNEIVGSMEHSSQTSWRALDGAVIPGSIDNPYAEPNWWVANRARRGWVDVKPIAGALIINVGDILQILSNDEYRSVEHRVLANPCREPRTSVAVFFNTTNRDGLFGSFPEMTSPEKPALYRQLVFSDYLKRFFTKELDGKSLKDFYRMAAAITVTADQEPHDRLKALKAFDELKTGVKGLVDSGITSIPQIFIHPSDTLSTSSIQYDPDIIPTIDLSALDGDRRPAIVDQIARASRERGFFHVLNHGIQSEVMDQTIKAVKGFHELPTEIKSKMYNRDKGHSVSFFSNVDLFHNIEAVCWRDSLQIMVGSNRLEDEEIPEICRNEVVEWHSQLKPLAELLIGFMCEGLGLDKERLKEMKFSEAGAIVGHYYPYCPQPDLTLGLKSHTDASMLTILLQDHIGGLQIKHNGNWVDVKPVPGALAVFVGDILQMIFNDEYKSGEHRVVANSGREPRTSVPVFFYASNMDASYGPLPELLSLDKPALYRQFSLSDFIRRFFADDWDGKSLLDFYRI</sequence>
<evidence type="ECO:0000256" key="3">
    <source>
        <dbReference type="ARBA" id="ARBA00022723"/>
    </source>
</evidence>
<feature type="domain" description="Fe2OG dioxygenase" evidence="6">
    <location>
        <begin position="428"/>
        <end position="532"/>
    </location>
</feature>
<organism evidence="7 8">
    <name type="scientific">Tripterygium wilfordii</name>
    <name type="common">Thunder God vine</name>
    <dbReference type="NCBI Taxonomy" id="458696"/>
    <lineage>
        <taxon>Eukaryota</taxon>
        <taxon>Viridiplantae</taxon>
        <taxon>Streptophyta</taxon>
        <taxon>Embryophyta</taxon>
        <taxon>Tracheophyta</taxon>
        <taxon>Spermatophyta</taxon>
        <taxon>Magnoliopsida</taxon>
        <taxon>eudicotyledons</taxon>
        <taxon>Gunneridae</taxon>
        <taxon>Pentapetalae</taxon>
        <taxon>rosids</taxon>
        <taxon>fabids</taxon>
        <taxon>Celastrales</taxon>
        <taxon>Celastraceae</taxon>
        <taxon>Tripterygium</taxon>
    </lineage>
</organism>
<dbReference type="InParanoid" id="A0A7J7CV02"/>
<reference evidence="7 8" key="1">
    <citation type="journal article" date="2020" name="Nat. Commun.">
        <title>Genome of Tripterygium wilfordii and identification of cytochrome P450 involved in triptolide biosynthesis.</title>
        <authorList>
            <person name="Tu L."/>
            <person name="Su P."/>
            <person name="Zhang Z."/>
            <person name="Gao L."/>
            <person name="Wang J."/>
            <person name="Hu T."/>
            <person name="Zhou J."/>
            <person name="Zhang Y."/>
            <person name="Zhao Y."/>
            <person name="Liu Y."/>
            <person name="Song Y."/>
            <person name="Tong Y."/>
            <person name="Lu Y."/>
            <person name="Yang J."/>
            <person name="Xu C."/>
            <person name="Jia M."/>
            <person name="Peters R.J."/>
            <person name="Huang L."/>
            <person name="Gao W."/>
        </authorList>
    </citation>
    <scope>NUCLEOTIDE SEQUENCE [LARGE SCALE GENOMIC DNA]</scope>
    <source>
        <strain evidence="8">cv. XIE 37</strain>
        <tissue evidence="7">Leaf</tissue>
    </source>
</reference>
<accession>A0A7J7CV02</accession>
<dbReference type="PANTHER" id="PTHR10209:SF751">
    <property type="entry name" value="OS06G0255100 PROTEIN"/>
    <property type="match status" value="1"/>
</dbReference>
<evidence type="ECO:0000256" key="5">
    <source>
        <dbReference type="ARBA" id="ARBA00023004"/>
    </source>
</evidence>
<dbReference type="GO" id="GO:0051213">
    <property type="term" value="F:dioxygenase activity"/>
    <property type="evidence" value="ECO:0007669"/>
    <property type="project" value="UniProtKB-ARBA"/>
</dbReference>
<protein>
    <submittedName>
        <fullName evidence="7">1-aminocyclopropane-1-carboxylate oxidase 4-like</fullName>
    </submittedName>
</protein>
<dbReference type="AlphaFoldDB" id="A0A7J7CV02"/>
<evidence type="ECO:0000256" key="1">
    <source>
        <dbReference type="ARBA" id="ARBA00001962"/>
    </source>
</evidence>
<dbReference type="EMBL" id="JAAARO010000013">
    <property type="protein sequence ID" value="KAF5737789.1"/>
    <property type="molecule type" value="Genomic_DNA"/>
</dbReference>
<keyword evidence="8" id="KW-1185">Reference proteome</keyword>
<keyword evidence="5" id="KW-0408">Iron</keyword>
<keyword evidence="4" id="KW-0560">Oxidoreductase</keyword>
<dbReference type="Gene3D" id="2.60.120.330">
    <property type="entry name" value="B-lactam Antibiotic, Isopenicillin N Synthase, Chain"/>
    <property type="match status" value="3"/>
</dbReference>
<gene>
    <name evidence="7" type="ORF">HS088_TW13G00679</name>
</gene>
<evidence type="ECO:0000313" key="7">
    <source>
        <dbReference type="EMBL" id="KAF5737789.1"/>
    </source>
</evidence>